<gene>
    <name evidence="2" type="ORF">G8770_11285</name>
</gene>
<evidence type="ECO:0000259" key="1">
    <source>
        <dbReference type="Pfam" id="PF00144"/>
    </source>
</evidence>
<accession>A0A9E5MK77</accession>
<dbReference type="AlphaFoldDB" id="A0A9E5MK77"/>
<dbReference type="Gene3D" id="3.40.710.10">
    <property type="entry name" value="DD-peptidase/beta-lactamase superfamily"/>
    <property type="match status" value="1"/>
</dbReference>
<dbReference type="EMBL" id="JAAONZ010000007">
    <property type="protein sequence ID" value="NHO66129.1"/>
    <property type="molecule type" value="Genomic_DNA"/>
</dbReference>
<organism evidence="2 3">
    <name type="scientific">Pseudomaricurvus hydrocarbonicus</name>
    <dbReference type="NCBI Taxonomy" id="1470433"/>
    <lineage>
        <taxon>Bacteria</taxon>
        <taxon>Pseudomonadati</taxon>
        <taxon>Pseudomonadota</taxon>
        <taxon>Gammaproteobacteria</taxon>
        <taxon>Cellvibrionales</taxon>
        <taxon>Cellvibrionaceae</taxon>
        <taxon>Pseudomaricurvus</taxon>
    </lineage>
</organism>
<dbReference type="GO" id="GO:0016787">
    <property type="term" value="F:hydrolase activity"/>
    <property type="evidence" value="ECO:0007669"/>
    <property type="project" value="UniProtKB-KW"/>
</dbReference>
<feature type="domain" description="Beta-lactamase-related" evidence="1">
    <location>
        <begin position="106"/>
        <end position="386"/>
    </location>
</feature>
<proteinExistence type="predicted"/>
<reference evidence="2" key="1">
    <citation type="submission" date="2020-03" db="EMBL/GenBank/DDBJ databases">
        <authorList>
            <person name="Guo F."/>
        </authorList>
    </citation>
    <scope>NUCLEOTIDE SEQUENCE</scope>
    <source>
        <strain evidence="2">JCM 30134</strain>
    </source>
</reference>
<dbReference type="SUPFAM" id="SSF56601">
    <property type="entry name" value="beta-lactamase/transpeptidase-like"/>
    <property type="match status" value="1"/>
</dbReference>
<dbReference type="InterPro" id="IPR012338">
    <property type="entry name" value="Beta-lactam/transpept-like"/>
</dbReference>
<evidence type="ECO:0000313" key="3">
    <source>
        <dbReference type="Proteomes" id="UP000787472"/>
    </source>
</evidence>
<dbReference type="Proteomes" id="UP000787472">
    <property type="component" value="Unassembled WGS sequence"/>
</dbReference>
<dbReference type="PANTHER" id="PTHR43283:SF14">
    <property type="entry name" value="BLL8153 PROTEIN"/>
    <property type="match status" value="1"/>
</dbReference>
<protein>
    <submittedName>
        <fullName evidence="2">Serine hydrolase</fullName>
    </submittedName>
</protein>
<dbReference type="PANTHER" id="PTHR43283">
    <property type="entry name" value="BETA-LACTAMASE-RELATED"/>
    <property type="match status" value="1"/>
</dbReference>
<keyword evidence="2" id="KW-0378">Hydrolase</keyword>
<dbReference type="InterPro" id="IPR001466">
    <property type="entry name" value="Beta-lactam-related"/>
</dbReference>
<comment type="caution">
    <text evidence="2">The sequence shown here is derived from an EMBL/GenBank/DDBJ whole genome shotgun (WGS) entry which is preliminary data.</text>
</comment>
<keyword evidence="3" id="KW-1185">Reference proteome</keyword>
<dbReference type="InterPro" id="IPR050789">
    <property type="entry name" value="Diverse_Enzym_Activities"/>
</dbReference>
<sequence>MGGVLALGMVSVVAQAQLELDPHVAAIGPKSEVPVAIQNARWHMNDGDINTLTFRSMDTLFTTRQVSRSGRVTPLSEANHSLDFDYKFEGKTYSPTDFLDRTFTNALLVMKDGEIVYENYLNHSNPQTHFMGWSMTKSLTSLLVGIALEEGRIKSLDEDITRYLPELKKGAYKGVTIRQVLQMRSGVDYEESYDFESPGIAARNHIQALVKNVVRFVDVAKTIKRAHPPGKVFAYKTIDTAVLGLLVERVSGGSNLAAYMAQHLWEPLGAEADGFFIMDGQPGVGREFSGAGFNAILRDYARVGLLMLNKGRINDKQIVSADWIEESTRPAGDEKGPMDYGYQWWTVSNTPAYSAIGLQGQFIFVDPSTKTVIVKMSYFPPLDKDEAAMRETFSFFEAASKWQPK</sequence>
<dbReference type="Pfam" id="PF00144">
    <property type="entry name" value="Beta-lactamase"/>
    <property type="match status" value="1"/>
</dbReference>
<evidence type="ECO:0000313" key="2">
    <source>
        <dbReference type="EMBL" id="NHO66129.1"/>
    </source>
</evidence>
<name>A0A9E5MK77_9GAMM</name>